<dbReference type="CDD" id="cd03053">
    <property type="entry name" value="GST_N_Phi"/>
    <property type="match status" value="1"/>
</dbReference>
<evidence type="ECO:0000313" key="7">
    <source>
        <dbReference type="EMBL" id="ONK55570.1"/>
    </source>
</evidence>
<dbReference type="PANTHER" id="PTHR43900:SF3">
    <property type="entry name" value="GLUTATHIONE S-TRANSFERASE RHO"/>
    <property type="match status" value="1"/>
</dbReference>
<dbReference type="InterPro" id="IPR040079">
    <property type="entry name" value="Glutathione_S-Trfase"/>
</dbReference>
<dbReference type="PROSITE" id="PS50405">
    <property type="entry name" value="GST_CTER"/>
    <property type="match status" value="1"/>
</dbReference>
<comment type="similarity">
    <text evidence="1">Belongs to the GST superfamily. Phi family.</text>
</comment>
<evidence type="ECO:0000259" key="5">
    <source>
        <dbReference type="PROSITE" id="PS50404"/>
    </source>
</evidence>
<dbReference type="FunFam" id="3.40.30.10:FF:000016">
    <property type="entry name" value="Glutathione S-transferase F2"/>
    <property type="match status" value="1"/>
</dbReference>
<dbReference type="FunFam" id="1.20.1050.10:FF:000004">
    <property type="entry name" value="Glutathione S-transferase F2"/>
    <property type="match status" value="1"/>
</dbReference>
<dbReference type="Gene3D" id="1.20.1050.10">
    <property type="match status" value="1"/>
</dbReference>
<dbReference type="EMBL" id="KV863379">
    <property type="protein sequence ID" value="ONK55570.1"/>
    <property type="molecule type" value="Genomic_DNA"/>
</dbReference>
<dbReference type="Pfam" id="PF00043">
    <property type="entry name" value="GST_C"/>
    <property type="match status" value="1"/>
</dbReference>
<evidence type="ECO:0000256" key="2">
    <source>
        <dbReference type="ARBA" id="ARBA00012452"/>
    </source>
</evidence>
<sequence length="193" mass="21198">MGLKVYGVTLSPNVVRVIAALNEKGLDFELVPVDLRAGAHKQPDFLALNPFGQVPAFEDGAVKIFESRAINRYIAVQYKHTGVDLLPSKTPAELAALESWLESESQNFNPPVAKFLFEVLFKPMIGMTTDPATVESLSAELGKVLDVYEACLSKSKYFAGDEFSLVDLNHMPCVSTLMMTPKLDLVTARPHVK</sequence>
<dbReference type="GO" id="GO:0006749">
    <property type="term" value="P:glutathione metabolic process"/>
    <property type="evidence" value="ECO:0007669"/>
    <property type="project" value="TreeGrafter"/>
</dbReference>
<protein>
    <recommendedName>
        <fullName evidence="2">glutathione transferase</fullName>
        <ecNumber evidence="2">2.5.1.18</ecNumber>
    </recommendedName>
</protein>
<name>A0A1R3L7J9_ASPOF</name>
<dbReference type="OMA" id="FKFPKVH"/>
<comment type="catalytic activity">
    <reaction evidence="4">
        <text>RX + glutathione = an S-substituted glutathione + a halide anion + H(+)</text>
        <dbReference type="Rhea" id="RHEA:16437"/>
        <dbReference type="ChEBI" id="CHEBI:15378"/>
        <dbReference type="ChEBI" id="CHEBI:16042"/>
        <dbReference type="ChEBI" id="CHEBI:17792"/>
        <dbReference type="ChEBI" id="CHEBI:57925"/>
        <dbReference type="ChEBI" id="CHEBI:90779"/>
        <dbReference type="EC" id="2.5.1.18"/>
    </reaction>
</comment>
<dbReference type="AlphaFoldDB" id="A0A1R3L7J9"/>
<dbReference type="InterPro" id="IPR036249">
    <property type="entry name" value="Thioredoxin-like_sf"/>
</dbReference>
<dbReference type="InterPro" id="IPR004046">
    <property type="entry name" value="GST_C"/>
</dbReference>
<dbReference type="GO" id="GO:0004364">
    <property type="term" value="F:glutathione transferase activity"/>
    <property type="evidence" value="ECO:0007669"/>
    <property type="project" value="UniProtKB-EC"/>
</dbReference>
<dbReference type="GO" id="GO:0009635">
    <property type="term" value="P:response to herbicide"/>
    <property type="evidence" value="ECO:0007669"/>
    <property type="project" value="UniProtKB-ARBA"/>
</dbReference>
<dbReference type="SFLD" id="SFLDS00019">
    <property type="entry name" value="Glutathione_Transferase_(cytos"/>
    <property type="match status" value="1"/>
</dbReference>
<proteinExistence type="inferred from homology"/>
<dbReference type="SUPFAM" id="SSF47616">
    <property type="entry name" value="GST C-terminal domain-like"/>
    <property type="match status" value="1"/>
</dbReference>
<feature type="non-terminal residue" evidence="7">
    <location>
        <position position="193"/>
    </location>
</feature>
<dbReference type="SFLD" id="SFLDG00358">
    <property type="entry name" value="Main_(cytGST)"/>
    <property type="match status" value="1"/>
</dbReference>
<dbReference type="SUPFAM" id="SSF52833">
    <property type="entry name" value="Thioredoxin-like"/>
    <property type="match status" value="1"/>
</dbReference>
<dbReference type="GO" id="GO:0043295">
    <property type="term" value="F:glutathione binding"/>
    <property type="evidence" value="ECO:0007669"/>
    <property type="project" value="TreeGrafter"/>
</dbReference>
<keyword evidence="3" id="KW-0808">Transferase</keyword>
<evidence type="ECO:0000256" key="4">
    <source>
        <dbReference type="ARBA" id="ARBA00047960"/>
    </source>
</evidence>
<dbReference type="GO" id="GO:0005737">
    <property type="term" value="C:cytoplasm"/>
    <property type="evidence" value="ECO:0007669"/>
    <property type="project" value="TreeGrafter"/>
</dbReference>
<dbReference type="Pfam" id="PF02798">
    <property type="entry name" value="GST_N"/>
    <property type="match status" value="1"/>
</dbReference>
<organism evidence="7 8">
    <name type="scientific">Asparagus officinalis</name>
    <name type="common">Garden asparagus</name>
    <dbReference type="NCBI Taxonomy" id="4686"/>
    <lineage>
        <taxon>Eukaryota</taxon>
        <taxon>Viridiplantae</taxon>
        <taxon>Streptophyta</taxon>
        <taxon>Embryophyta</taxon>
        <taxon>Tracheophyta</taxon>
        <taxon>Spermatophyta</taxon>
        <taxon>Magnoliopsida</taxon>
        <taxon>Liliopsida</taxon>
        <taxon>Asparagales</taxon>
        <taxon>Asparagaceae</taxon>
        <taxon>Asparagoideae</taxon>
        <taxon>Asparagus</taxon>
    </lineage>
</organism>
<dbReference type="InterPro" id="IPR010987">
    <property type="entry name" value="Glutathione-S-Trfase_C-like"/>
</dbReference>
<dbReference type="Proteomes" id="UP000243459">
    <property type="component" value="Unassembled WGS sequence"/>
</dbReference>
<reference evidence="8" key="1">
    <citation type="journal article" date="2017" name="Nat. Commun.">
        <title>The asparagus genome sheds light on the origin and evolution of a young Y chromosome.</title>
        <authorList>
            <person name="Harkess A."/>
            <person name="Zhou J."/>
            <person name="Xu C."/>
            <person name="Bowers J.E."/>
            <person name="Van der Hulst R."/>
            <person name="Ayyampalayam S."/>
            <person name="Mercati F."/>
            <person name="Riccardi P."/>
            <person name="McKain M.R."/>
            <person name="Kakrana A."/>
            <person name="Tang H."/>
            <person name="Ray J."/>
            <person name="Groenendijk J."/>
            <person name="Arikit S."/>
            <person name="Mathioni S.M."/>
            <person name="Nakano M."/>
            <person name="Shan H."/>
            <person name="Telgmann-Rauber A."/>
            <person name="Kanno A."/>
            <person name="Yue Z."/>
            <person name="Chen H."/>
            <person name="Li W."/>
            <person name="Chen Y."/>
            <person name="Xu X."/>
            <person name="Zhang Y."/>
            <person name="Luo S."/>
            <person name="Chen H."/>
            <person name="Gao J."/>
            <person name="Mao Z."/>
            <person name="Pires J.C."/>
            <person name="Luo M."/>
            <person name="Kudrna D."/>
            <person name="Wing R.A."/>
            <person name="Meyers B.C."/>
            <person name="Yi K."/>
            <person name="Kong H."/>
            <person name="Lavrijsen P."/>
            <person name="Sunseri F."/>
            <person name="Falavigna A."/>
            <person name="Ye Y."/>
            <person name="Leebens-Mack J.H."/>
            <person name="Chen G."/>
        </authorList>
    </citation>
    <scope>NUCLEOTIDE SEQUENCE [LARGE SCALE GENOMIC DNA]</scope>
    <source>
        <strain evidence="8">cv. DH0086</strain>
    </source>
</reference>
<evidence type="ECO:0000256" key="1">
    <source>
        <dbReference type="ARBA" id="ARBA00010128"/>
    </source>
</evidence>
<dbReference type="InterPro" id="IPR036282">
    <property type="entry name" value="Glutathione-S-Trfase_C_sf"/>
</dbReference>
<dbReference type="PROSITE" id="PS50404">
    <property type="entry name" value="GST_NTER"/>
    <property type="match status" value="1"/>
</dbReference>
<gene>
    <name evidence="7" type="ORF">A4U43_UnF1480</name>
</gene>
<evidence type="ECO:0000313" key="8">
    <source>
        <dbReference type="Proteomes" id="UP000243459"/>
    </source>
</evidence>
<feature type="domain" description="GST C-terminal" evidence="6">
    <location>
        <begin position="90"/>
        <end position="193"/>
    </location>
</feature>
<dbReference type="Gene3D" id="3.40.30.10">
    <property type="entry name" value="Glutaredoxin"/>
    <property type="match status" value="1"/>
</dbReference>
<dbReference type="SFLD" id="SFLDG01154">
    <property type="entry name" value="Main.5:_Phi-like"/>
    <property type="match status" value="1"/>
</dbReference>
<feature type="domain" description="GST N-terminal" evidence="5">
    <location>
        <begin position="1"/>
        <end position="82"/>
    </location>
</feature>
<evidence type="ECO:0000256" key="3">
    <source>
        <dbReference type="ARBA" id="ARBA00022679"/>
    </source>
</evidence>
<dbReference type="EC" id="2.5.1.18" evidence="2"/>
<evidence type="ECO:0000259" key="6">
    <source>
        <dbReference type="PROSITE" id="PS50405"/>
    </source>
</evidence>
<keyword evidence="8" id="KW-1185">Reference proteome</keyword>
<accession>A0A1R3L7J9</accession>
<dbReference type="InterPro" id="IPR004045">
    <property type="entry name" value="Glutathione_S-Trfase_N"/>
</dbReference>
<dbReference type="PANTHER" id="PTHR43900">
    <property type="entry name" value="GLUTATHIONE S-TRANSFERASE RHO"/>
    <property type="match status" value="1"/>
</dbReference>
<dbReference type="Gramene" id="ONK55570">
    <property type="protein sequence ID" value="ONK55570"/>
    <property type="gene ID" value="A4U43_UnF1480"/>
</dbReference>